<dbReference type="PATRIC" id="fig|911238.3.peg.303"/>
<sequence length="60" mass="6711">MKQSKSFHLLSLMNGVILIIIGCLTFNHSIPSIILAMFFIIVGAITVITIFVQLSKYRSK</sequence>
<evidence type="ECO:0000313" key="2">
    <source>
        <dbReference type="EMBL" id="EHJ08909.1"/>
    </source>
</evidence>
<evidence type="ECO:0000313" key="3">
    <source>
        <dbReference type="Proteomes" id="UP000005413"/>
    </source>
</evidence>
<evidence type="ECO:0000256" key="1">
    <source>
        <dbReference type="SAM" id="Phobius"/>
    </source>
</evidence>
<feature type="transmembrane region" description="Helical" evidence="1">
    <location>
        <begin position="33"/>
        <end position="54"/>
    </location>
</feature>
<comment type="caution">
    <text evidence="2">The sequence shown here is derived from an EMBL/GenBank/DDBJ whole genome shotgun (WGS) entry which is preliminary data.</text>
</comment>
<evidence type="ECO:0008006" key="4">
    <source>
        <dbReference type="Google" id="ProtNLM"/>
    </source>
</evidence>
<organism evidence="2 3">
    <name type="scientific">Staphylococcus simiae CCM 7213 = CCUG 51256</name>
    <dbReference type="NCBI Taxonomy" id="911238"/>
    <lineage>
        <taxon>Bacteria</taxon>
        <taxon>Bacillati</taxon>
        <taxon>Bacillota</taxon>
        <taxon>Bacilli</taxon>
        <taxon>Bacillales</taxon>
        <taxon>Staphylococcaceae</taxon>
        <taxon>Staphylococcus</taxon>
    </lineage>
</organism>
<keyword evidence="1" id="KW-1133">Transmembrane helix</keyword>
<keyword evidence="3" id="KW-1185">Reference proteome</keyword>
<keyword evidence="1" id="KW-0812">Transmembrane</keyword>
<dbReference type="RefSeq" id="WP_002461937.1">
    <property type="nucleotide sequence ID" value="NZ_AEUN01000031.1"/>
</dbReference>
<dbReference type="EMBL" id="AEUN01000031">
    <property type="protein sequence ID" value="EHJ08909.1"/>
    <property type="molecule type" value="Genomic_DNA"/>
</dbReference>
<accession>G5JFW1</accession>
<proteinExistence type="predicted"/>
<name>G5JFW1_9STAP</name>
<reference evidence="2 3" key="1">
    <citation type="journal article" date="2012" name="BMC Genomics">
        <title>Comparative genomic analysis of the genus Staphylococcus including Staphylococcus aureus and its newly described sister species Staphylococcus simiae.</title>
        <authorList>
            <person name="Suzuki H."/>
            <person name="Lefebure T."/>
            <person name="Pavinski Bitar P."/>
            <person name="Stanhope M.J."/>
        </authorList>
    </citation>
    <scope>NUCLEOTIDE SEQUENCE [LARGE SCALE GENOMIC DNA]</scope>
    <source>
        <strain evidence="2 3">CCM 7213</strain>
    </source>
</reference>
<protein>
    <recommendedName>
        <fullName evidence="4">Lipoprotein</fullName>
    </recommendedName>
</protein>
<feature type="transmembrane region" description="Helical" evidence="1">
    <location>
        <begin position="7"/>
        <end position="27"/>
    </location>
</feature>
<dbReference type="AlphaFoldDB" id="G5JFW1"/>
<dbReference type="Proteomes" id="UP000005413">
    <property type="component" value="Unassembled WGS sequence"/>
</dbReference>
<gene>
    <name evidence="2" type="ORF">SS7213T_01626</name>
</gene>
<dbReference type="PROSITE" id="PS51257">
    <property type="entry name" value="PROKAR_LIPOPROTEIN"/>
    <property type="match status" value="1"/>
</dbReference>
<keyword evidence="1" id="KW-0472">Membrane</keyword>